<protein>
    <submittedName>
        <fullName evidence="7">Uncharacterized protein</fullName>
    </submittedName>
</protein>
<dbReference type="OrthoDB" id="7188569at2"/>
<dbReference type="GO" id="GO:0019825">
    <property type="term" value="F:oxygen binding"/>
    <property type="evidence" value="ECO:0007669"/>
    <property type="project" value="InterPro"/>
</dbReference>
<name>A0A2N5CWF2_9CAUL</name>
<dbReference type="InterPro" id="IPR001486">
    <property type="entry name" value="Hemoglobin_trunc"/>
</dbReference>
<dbReference type="Proteomes" id="UP000281192">
    <property type="component" value="Chromosome"/>
</dbReference>
<dbReference type="InterPro" id="IPR009050">
    <property type="entry name" value="Globin-like_sf"/>
</dbReference>
<keyword evidence="2" id="KW-0349">Heme</keyword>
<keyword evidence="3" id="KW-0479">Metal-binding</keyword>
<evidence type="ECO:0000256" key="5">
    <source>
        <dbReference type="SAM" id="MobiDB-lite"/>
    </source>
</evidence>
<dbReference type="EMBL" id="PJRQ01000012">
    <property type="protein sequence ID" value="PLR18147.1"/>
    <property type="molecule type" value="Genomic_DNA"/>
</dbReference>
<evidence type="ECO:0000313" key="9">
    <source>
        <dbReference type="Proteomes" id="UP000281192"/>
    </source>
</evidence>
<dbReference type="Pfam" id="PF01152">
    <property type="entry name" value="Bac_globin"/>
    <property type="match status" value="1"/>
</dbReference>
<dbReference type="KEGG" id="cfh:C1707_00425"/>
<evidence type="ECO:0000256" key="4">
    <source>
        <dbReference type="ARBA" id="ARBA00023004"/>
    </source>
</evidence>
<keyword evidence="9" id="KW-1185">Reference proteome</keyword>
<evidence type="ECO:0000256" key="1">
    <source>
        <dbReference type="ARBA" id="ARBA00022448"/>
    </source>
</evidence>
<evidence type="ECO:0000256" key="3">
    <source>
        <dbReference type="ARBA" id="ARBA00022723"/>
    </source>
</evidence>
<reference evidence="6 9" key="2">
    <citation type="submission" date="2018-01" db="EMBL/GenBank/DDBJ databases">
        <title>Complete genome sequence of Caulobacter flavus RHGG3.</title>
        <authorList>
            <person name="Yang E."/>
        </authorList>
    </citation>
    <scope>NUCLEOTIDE SEQUENCE [LARGE SCALE GENOMIC DNA]</scope>
    <source>
        <strain evidence="6 9">RHGG3</strain>
    </source>
</reference>
<gene>
    <name evidence="6" type="ORF">C1707_00425</name>
    <name evidence="7" type="ORF">CFHF_07460</name>
</gene>
<keyword evidence="4" id="KW-0408">Iron</keyword>
<sequence>MSVYERIGGEAAAQSVIADFFQRAQGDERLKGLFGGEIAPGARAVVAGALDPEAGEARGDLELAQVWFGANAVEDDELDLIIGHLAAALEAAGVDDEITADVADQIELLRDLALGPDEEDYDDEDEDEEGEVAA</sequence>
<proteinExistence type="predicted"/>
<evidence type="ECO:0000313" key="6">
    <source>
        <dbReference type="EMBL" id="AYV44848.1"/>
    </source>
</evidence>
<dbReference type="RefSeq" id="WP_101712378.1">
    <property type="nucleotide sequence ID" value="NZ_CP026100.1"/>
</dbReference>
<keyword evidence="1" id="KW-0813">Transport</keyword>
<dbReference type="Proteomes" id="UP000234483">
    <property type="component" value="Unassembled WGS sequence"/>
</dbReference>
<dbReference type="GO" id="GO:0046872">
    <property type="term" value="F:metal ion binding"/>
    <property type="evidence" value="ECO:0007669"/>
    <property type="project" value="UniProtKB-KW"/>
</dbReference>
<evidence type="ECO:0000256" key="2">
    <source>
        <dbReference type="ARBA" id="ARBA00022617"/>
    </source>
</evidence>
<dbReference type="EMBL" id="CP026100">
    <property type="protein sequence ID" value="AYV44848.1"/>
    <property type="molecule type" value="Genomic_DNA"/>
</dbReference>
<dbReference type="InterPro" id="IPR012292">
    <property type="entry name" value="Globin/Proto"/>
</dbReference>
<feature type="region of interest" description="Disordered" evidence="5">
    <location>
        <begin position="113"/>
        <end position="134"/>
    </location>
</feature>
<dbReference type="SUPFAM" id="SSF46458">
    <property type="entry name" value="Globin-like"/>
    <property type="match status" value="1"/>
</dbReference>
<organism evidence="7 8">
    <name type="scientific">Caulobacter flavus</name>
    <dbReference type="NCBI Taxonomy" id="1679497"/>
    <lineage>
        <taxon>Bacteria</taxon>
        <taxon>Pseudomonadati</taxon>
        <taxon>Pseudomonadota</taxon>
        <taxon>Alphaproteobacteria</taxon>
        <taxon>Caulobacterales</taxon>
        <taxon>Caulobacteraceae</taxon>
        <taxon>Caulobacter</taxon>
    </lineage>
</organism>
<reference evidence="7 8" key="1">
    <citation type="submission" date="2017-12" db="EMBL/GenBank/DDBJ databases">
        <title>The genome sequence of Caulobacter flavus CGMCC1 15093.</title>
        <authorList>
            <person name="Gao J."/>
            <person name="Mao X."/>
            <person name="Sun J."/>
        </authorList>
    </citation>
    <scope>NUCLEOTIDE SEQUENCE [LARGE SCALE GENOMIC DNA]</scope>
    <source>
        <strain evidence="7 8">CGMCC1 15093</strain>
    </source>
</reference>
<dbReference type="AlphaFoldDB" id="A0A2N5CWF2"/>
<dbReference type="GO" id="GO:0020037">
    <property type="term" value="F:heme binding"/>
    <property type="evidence" value="ECO:0007669"/>
    <property type="project" value="InterPro"/>
</dbReference>
<evidence type="ECO:0000313" key="7">
    <source>
        <dbReference type="EMBL" id="PLR18147.1"/>
    </source>
</evidence>
<evidence type="ECO:0000313" key="8">
    <source>
        <dbReference type="Proteomes" id="UP000234483"/>
    </source>
</evidence>
<feature type="compositionally biased region" description="Acidic residues" evidence="5">
    <location>
        <begin position="116"/>
        <end position="134"/>
    </location>
</feature>
<accession>A0A2N5CWF2</accession>
<dbReference type="Gene3D" id="1.10.490.10">
    <property type="entry name" value="Globins"/>
    <property type="match status" value="1"/>
</dbReference>